<evidence type="ECO:0000313" key="2">
    <source>
        <dbReference type="EMBL" id="RSZ56331.1"/>
    </source>
</evidence>
<dbReference type="SUPFAM" id="SSF69360">
    <property type="entry name" value="Cell wall binding repeat"/>
    <property type="match status" value="1"/>
</dbReference>
<dbReference type="Pfam" id="PF14903">
    <property type="entry name" value="WG_beta_rep"/>
    <property type="match status" value="4"/>
</dbReference>
<dbReference type="EMBL" id="RXLQ01000016">
    <property type="protein sequence ID" value="RSZ56331.1"/>
    <property type="molecule type" value="Genomic_DNA"/>
</dbReference>
<dbReference type="InterPro" id="IPR032774">
    <property type="entry name" value="WG_beta_rep"/>
</dbReference>
<keyword evidence="3" id="KW-1185">Reference proteome</keyword>
<feature type="compositionally biased region" description="Acidic residues" evidence="1">
    <location>
        <begin position="457"/>
        <end position="482"/>
    </location>
</feature>
<dbReference type="PANTHER" id="PTHR37841">
    <property type="entry name" value="GLR2918 PROTEIN"/>
    <property type="match status" value="1"/>
</dbReference>
<name>A0A430HFP7_9BURK</name>
<sequence>MPTHPILIRNHLQAGAGPREVLLIHAGRVVPTSPALRYVGHFRDDDKGGLIAPAWTIGGGCGYIDASGRWVVAPELDDTRVFNEGLARYCKDGLWGFMRLDGTPAIRPRWSNVQPFHNGLAAVLVAPDTWRYIDQSGAYAFNGEFTLATPFGANGLAAARIGARDKTGYLNRSGDWAIAPRFDNALRFFADRAAPASVAAHQYGLIDASGEWIVQPDYRYIDEFNADGLAFFGRGKESWSCDTGFMDTSGQTCFHGAWSGRDNMVDGMLRDSESTWLTRHGKVYFDGMDWGGEFNAHGFAIGRNSHYGERVEGQPNPPATWGILRTDGECFAAPGNALEPLTDGDGMFDQAETNTPLAVFIGNDDDLLMLDRDARIAFRLRRESCADGQYAALYDDKARLLWTSAVGGPIDLPAPFFVAPPHTLMDKLPSLDGLIDFAKTMLADTERKLHRFAREGEIEDDGDNSEVDDADDDDDEYDDDEDAALGRRLSARSRIVRFYVNEELVGYYSFLAEERSNVLFRIKQDCVERLSAHFGAQDNEPDFAGRPDQTWFHAWPVSLETPLPGAADTSEANRLWLALNWSGDTGDGDEWGDLWLTCAPSLGTLERALQAFDSLCGDGDGEDQVAASAIPLTLQERIPCARISSLP</sequence>
<protein>
    <submittedName>
        <fullName evidence="2">WG repeat-containing protein</fullName>
    </submittedName>
</protein>
<comment type="caution">
    <text evidence="2">The sequence shown here is derived from an EMBL/GenBank/DDBJ whole genome shotgun (WGS) entry which is preliminary data.</text>
</comment>
<proteinExistence type="predicted"/>
<evidence type="ECO:0000256" key="1">
    <source>
        <dbReference type="SAM" id="MobiDB-lite"/>
    </source>
</evidence>
<feature type="region of interest" description="Disordered" evidence="1">
    <location>
        <begin position="453"/>
        <end position="482"/>
    </location>
</feature>
<organism evidence="2 3">
    <name type="scientific">Massilia atriviolacea</name>
    <dbReference type="NCBI Taxonomy" id="2495579"/>
    <lineage>
        <taxon>Bacteria</taxon>
        <taxon>Pseudomonadati</taxon>
        <taxon>Pseudomonadota</taxon>
        <taxon>Betaproteobacteria</taxon>
        <taxon>Burkholderiales</taxon>
        <taxon>Oxalobacteraceae</taxon>
        <taxon>Telluria group</taxon>
        <taxon>Massilia</taxon>
    </lineage>
</organism>
<evidence type="ECO:0000313" key="3">
    <source>
        <dbReference type="Proteomes" id="UP000278085"/>
    </source>
</evidence>
<dbReference type="OrthoDB" id="8735072at2"/>
<dbReference type="RefSeq" id="WP_126076688.1">
    <property type="nucleotide sequence ID" value="NZ_CP051166.1"/>
</dbReference>
<gene>
    <name evidence="2" type="ORF">EJB06_24725</name>
</gene>
<dbReference type="PANTHER" id="PTHR37841:SF1">
    <property type="entry name" value="DUF3298 DOMAIN-CONTAINING PROTEIN"/>
    <property type="match status" value="1"/>
</dbReference>
<dbReference type="AlphaFoldDB" id="A0A430HFP7"/>
<accession>A0A430HFP7</accession>
<dbReference type="Proteomes" id="UP000278085">
    <property type="component" value="Unassembled WGS sequence"/>
</dbReference>
<reference evidence="2 3" key="1">
    <citation type="submission" date="2018-12" db="EMBL/GenBank/DDBJ databases">
        <authorList>
            <person name="Yang E."/>
        </authorList>
    </citation>
    <scope>NUCLEOTIDE SEQUENCE [LARGE SCALE GENOMIC DNA]</scope>
    <source>
        <strain evidence="2 3">SOD</strain>
    </source>
</reference>